<dbReference type="GO" id="GO:0009231">
    <property type="term" value="P:riboflavin biosynthetic process"/>
    <property type="evidence" value="ECO:0007669"/>
    <property type="project" value="InterPro"/>
</dbReference>
<feature type="region of interest" description="Disordered" evidence="4">
    <location>
        <begin position="1"/>
        <end position="33"/>
    </location>
</feature>
<dbReference type="InterPro" id="IPR024072">
    <property type="entry name" value="DHFR-like_dom_sf"/>
</dbReference>
<evidence type="ECO:0000313" key="6">
    <source>
        <dbReference type="EMBL" id="KAB1633007.1"/>
    </source>
</evidence>
<dbReference type="InterPro" id="IPR002734">
    <property type="entry name" value="RibDG_C"/>
</dbReference>
<dbReference type="GO" id="GO:0008703">
    <property type="term" value="F:5-amino-6-(5-phosphoribosylamino)uracil reductase activity"/>
    <property type="evidence" value="ECO:0007669"/>
    <property type="project" value="InterPro"/>
</dbReference>
<dbReference type="Pfam" id="PF01872">
    <property type="entry name" value="RibD_C"/>
    <property type="match status" value="1"/>
</dbReference>
<keyword evidence="7" id="KW-1185">Reference proteome</keyword>
<sequence length="291" mass="30701">MSAGHDTAPDAFRPCGTAAPHETSDTRPAPAPVHDDPAEIVDVAGVALDDRALLHRHVFPAGLERPWVRTNMVTTIDGAVTRGGVSGPLGGPADHRLFDLLRRLADVVLIGAGTVRREGYGALRLDPTVAAWRSARGLAAQPAFAIVSGAARLAPDSAVFADAPRRPLVFVAADAPSARRAALDPVADVVVAGAHRVEIPALLAELDRRGLRRVHCEGGPTLLGALAAADAIDEMCVTLDATVLGGTGPRMVVSPGEHPRRMRMAGILRGRDALLLRWLRDRQPADGTRRR</sequence>
<dbReference type="AlphaFoldDB" id="A0A7C8FQT7"/>
<dbReference type="OrthoDB" id="5243299at2"/>
<organism evidence="6 7">
    <name type="scientific">Pseudoclavibacter caeni</name>
    <dbReference type="NCBI Taxonomy" id="908846"/>
    <lineage>
        <taxon>Bacteria</taxon>
        <taxon>Bacillati</taxon>
        <taxon>Actinomycetota</taxon>
        <taxon>Actinomycetes</taxon>
        <taxon>Micrococcales</taxon>
        <taxon>Microbacteriaceae</taxon>
        <taxon>Pseudoclavibacter</taxon>
    </lineage>
</organism>
<keyword evidence="2" id="KW-0521">NADP</keyword>
<comment type="pathway">
    <text evidence="1">Cofactor biosynthesis; riboflavin biosynthesis.</text>
</comment>
<dbReference type="InterPro" id="IPR050765">
    <property type="entry name" value="Riboflavin_Biosynth_HTPR"/>
</dbReference>
<proteinExistence type="predicted"/>
<gene>
    <name evidence="6" type="ORF">F8O02_03935</name>
</gene>
<evidence type="ECO:0000256" key="3">
    <source>
        <dbReference type="ARBA" id="ARBA00023002"/>
    </source>
</evidence>
<feature type="domain" description="Bacterial bifunctional deaminase-reductase C-terminal" evidence="5">
    <location>
        <begin position="66"/>
        <end position="269"/>
    </location>
</feature>
<dbReference type="PANTHER" id="PTHR38011">
    <property type="entry name" value="DIHYDROFOLATE REDUCTASE FAMILY PROTEIN (AFU_ORTHOLOGUE AFUA_8G06820)"/>
    <property type="match status" value="1"/>
</dbReference>
<comment type="caution">
    <text evidence="6">The sequence shown here is derived from an EMBL/GenBank/DDBJ whole genome shotgun (WGS) entry which is preliminary data.</text>
</comment>
<name>A0A7C8FQT7_9MICO</name>
<evidence type="ECO:0000256" key="1">
    <source>
        <dbReference type="ARBA" id="ARBA00005104"/>
    </source>
</evidence>
<accession>A0A7C8FQT7</accession>
<evidence type="ECO:0000256" key="2">
    <source>
        <dbReference type="ARBA" id="ARBA00022857"/>
    </source>
</evidence>
<protein>
    <submittedName>
        <fullName evidence="6">Pyrimidine reductase family protein</fullName>
    </submittedName>
</protein>
<dbReference type="RefSeq" id="WP_158035929.1">
    <property type="nucleotide sequence ID" value="NZ_BAAAZV010000003.1"/>
</dbReference>
<dbReference type="SUPFAM" id="SSF53597">
    <property type="entry name" value="Dihydrofolate reductase-like"/>
    <property type="match status" value="1"/>
</dbReference>
<dbReference type="PANTHER" id="PTHR38011:SF7">
    <property type="entry name" value="2,5-DIAMINO-6-RIBOSYLAMINO-4(3H)-PYRIMIDINONE 5'-PHOSPHATE REDUCTASE"/>
    <property type="match status" value="1"/>
</dbReference>
<keyword evidence="3" id="KW-0560">Oxidoreductase</keyword>
<dbReference type="EMBL" id="WBKA01000002">
    <property type="protein sequence ID" value="KAB1633007.1"/>
    <property type="molecule type" value="Genomic_DNA"/>
</dbReference>
<evidence type="ECO:0000256" key="4">
    <source>
        <dbReference type="SAM" id="MobiDB-lite"/>
    </source>
</evidence>
<evidence type="ECO:0000259" key="5">
    <source>
        <dbReference type="Pfam" id="PF01872"/>
    </source>
</evidence>
<dbReference type="Gene3D" id="3.40.430.10">
    <property type="entry name" value="Dihydrofolate Reductase, subunit A"/>
    <property type="match status" value="1"/>
</dbReference>
<dbReference type="Proteomes" id="UP000481339">
    <property type="component" value="Unassembled WGS sequence"/>
</dbReference>
<reference evidence="6 7" key="1">
    <citation type="submission" date="2019-09" db="EMBL/GenBank/DDBJ databases">
        <title>Phylogeny of genus Pseudoclavibacter and closely related genus.</title>
        <authorList>
            <person name="Li Y."/>
        </authorList>
    </citation>
    <scope>NUCLEOTIDE SEQUENCE [LARGE SCALE GENOMIC DNA]</scope>
    <source>
        <strain evidence="6 7">JCM 16921</strain>
    </source>
</reference>
<evidence type="ECO:0000313" key="7">
    <source>
        <dbReference type="Proteomes" id="UP000481339"/>
    </source>
</evidence>